<feature type="region of interest" description="Disordered" evidence="1">
    <location>
        <begin position="924"/>
        <end position="944"/>
    </location>
</feature>
<protein>
    <recommendedName>
        <fullName evidence="2">USP domain-containing protein</fullName>
    </recommendedName>
</protein>
<dbReference type="EMBL" id="JBJQND010000001">
    <property type="protein sequence ID" value="KAL3888438.1"/>
    <property type="molecule type" value="Genomic_DNA"/>
</dbReference>
<evidence type="ECO:0000256" key="1">
    <source>
        <dbReference type="SAM" id="MobiDB-lite"/>
    </source>
</evidence>
<feature type="region of interest" description="Disordered" evidence="1">
    <location>
        <begin position="1076"/>
        <end position="1105"/>
    </location>
</feature>
<proteinExistence type="predicted"/>
<feature type="region of interest" description="Disordered" evidence="1">
    <location>
        <begin position="1195"/>
        <end position="1216"/>
    </location>
</feature>
<gene>
    <name evidence="3" type="ORF">ACJMK2_000805</name>
</gene>
<name>A0ABD3XSN9_SINWO</name>
<dbReference type="InterPro" id="IPR038765">
    <property type="entry name" value="Papain-like_cys_pep_sf"/>
</dbReference>
<dbReference type="InterPro" id="IPR033505">
    <property type="entry name" value="USPL1"/>
</dbReference>
<dbReference type="InterPro" id="IPR028890">
    <property type="entry name" value="Peptidase_C98"/>
</dbReference>
<dbReference type="Proteomes" id="UP001634394">
    <property type="component" value="Unassembled WGS sequence"/>
</dbReference>
<organism evidence="3 4">
    <name type="scientific">Sinanodonta woodiana</name>
    <name type="common">Chinese pond mussel</name>
    <name type="synonym">Anodonta woodiana</name>
    <dbReference type="NCBI Taxonomy" id="1069815"/>
    <lineage>
        <taxon>Eukaryota</taxon>
        <taxon>Metazoa</taxon>
        <taxon>Spiralia</taxon>
        <taxon>Lophotrochozoa</taxon>
        <taxon>Mollusca</taxon>
        <taxon>Bivalvia</taxon>
        <taxon>Autobranchia</taxon>
        <taxon>Heteroconchia</taxon>
        <taxon>Palaeoheterodonta</taxon>
        <taxon>Unionida</taxon>
        <taxon>Unionoidea</taxon>
        <taxon>Unionidae</taxon>
        <taxon>Unioninae</taxon>
        <taxon>Sinanodonta</taxon>
    </lineage>
</organism>
<dbReference type="PROSITE" id="PS50235">
    <property type="entry name" value="USP_3"/>
    <property type="match status" value="1"/>
</dbReference>
<evidence type="ECO:0000313" key="4">
    <source>
        <dbReference type="Proteomes" id="UP001634394"/>
    </source>
</evidence>
<dbReference type="PANTHER" id="PTHR15294">
    <property type="entry name" value="RETINOVIN-RELATED"/>
    <property type="match status" value="1"/>
</dbReference>
<accession>A0ABD3XSN9</accession>
<evidence type="ECO:0000313" key="3">
    <source>
        <dbReference type="EMBL" id="KAL3888438.1"/>
    </source>
</evidence>
<feature type="compositionally biased region" description="Basic and acidic residues" evidence="1">
    <location>
        <begin position="1083"/>
        <end position="1105"/>
    </location>
</feature>
<sequence>MAEKLNTSDCDQCSKAGRKGRLKTCQINFNEAVIICTNALCSFGLESGDTLSRSLSAISLKGKSKDGLCSASQSTCTSHTKSRLPNAGSISGPFIQSSKQPSLSVSSATWGSLHTGLPGVKNLGKDQIIQNFLYQLPLSGKASCNVEKYEGKDSDGSSTATESLCDQENTNSLATTKTYTKLKLKRGFEGFQFNKKDETFSDEDKRKQTEICVNKNTSENKSFSDQPSFVNQNEKLKTSSQNSRSPEFSAIKNTSNSKHITDNKDVFINSTPSCITKNSFAQSDHIPENSDKWKWESFLQWQNKDALCWLDVVLCLLVHNQTLFNLLKDNRCPKESVIFTLLKAYHQAQDLINGKKKCLQRNSPDSAFVQSVLSNTLSKSEKKCSRGHGPRCSSGWTDTSIQTGAGNSPSSLGMLGESLYESPGLAVACKTMEDVREAVWQRLQSKLKCEKGRNDSPVLAFSALVQETLEVKAHFQMRYRFSYTCLGCGEVEESIHENILPSFPNTSIDFSIEKPAHIRKCMKCQQESSRVMTYERLPNTLVMHFAEGLPHNNLTALDLQFQGDYYKVKGVIRYTNNPDHFTAWIRNGTDDTWMECDDLKSPVCRFLREAPNFPPQEIHIVMWEKRPRQGGNAAELSSPNPASCRSTNAKTQLDCQFTKSDHSSSLGKPVLEDHTLKLGWQTSKLAKQSADAHIFRKGGLNKDISCNSGMLGVEARSTKFSGLNSSMFDSQADINLGTVQASAFRTSGHSSSNLVTCKCVPSSDVCACDQREKELPRFVSTAFNRQILLKPTPLHSAAPDQNFVPSIKSLITDDPSKSVSSLEMKRHAISKVSEKGYGVSGASATAVLSKNCSENKLTDFMFVPKAENLNKAAHFSHANTSALLSASSHAPSRQEQNALSLLRSLRKQRDGKVGLQLTGNFKPSGFSHASTKTSREGNIKSVNGDSVSKEINVPKAGKVSDSRKPSGAEQFLSTFGRGRGHSGIGSKFEGLKLSAKNNLDVSITSAITDLRMASPMSSLYSEPVNKRQVKNKLGKQKVLKSSQSNFEGLHILRRNSTQSFDSGETTVCNNKVANISKGHGRKNKQDVTEEKIISSPVDKDLNPAERQTKNIADVYDTNSNELSQNSAGGVHIIQIDGEEGKNSNYLSDMLSKFRENNSASKSTVIIIQNRTNRKEIQNSLEADEVVTCGTLGQPLGSQSCDNEQNGKENKVSPVKTNNGSIKSYSLDLAADLAETENSSPSKKRKIEKEECEILQDLYQALNIPFSDVGNAMTEIVSDVEADMDAVDLFGLNFDKNLEGCDENEEDNKAW</sequence>
<dbReference type="InterPro" id="IPR028889">
    <property type="entry name" value="USP"/>
</dbReference>
<feature type="region of interest" description="Disordered" evidence="1">
    <location>
        <begin position="217"/>
        <end position="255"/>
    </location>
</feature>
<comment type="caution">
    <text evidence="3">The sequence shown here is derived from an EMBL/GenBank/DDBJ whole genome shotgun (WGS) entry which is preliminary data.</text>
</comment>
<dbReference type="Pfam" id="PF15499">
    <property type="entry name" value="Peptidase_C98"/>
    <property type="match status" value="2"/>
</dbReference>
<evidence type="ECO:0000259" key="2">
    <source>
        <dbReference type="PROSITE" id="PS50235"/>
    </source>
</evidence>
<feature type="domain" description="USP" evidence="2">
    <location>
        <begin position="299"/>
        <end position="626"/>
    </location>
</feature>
<dbReference type="PANTHER" id="PTHR15294:SF3">
    <property type="entry name" value="SUMO-SPECIFIC ISOPEPTIDASE USPL1"/>
    <property type="match status" value="1"/>
</dbReference>
<keyword evidence="4" id="KW-1185">Reference proteome</keyword>
<dbReference type="SUPFAM" id="SSF54001">
    <property type="entry name" value="Cysteine proteinases"/>
    <property type="match status" value="1"/>
</dbReference>
<reference evidence="3 4" key="1">
    <citation type="submission" date="2024-11" db="EMBL/GenBank/DDBJ databases">
        <title>Chromosome-level genome assembly of the freshwater bivalve Anodonta woodiana.</title>
        <authorList>
            <person name="Chen X."/>
        </authorList>
    </citation>
    <scope>NUCLEOTIDE SEQUENCE [LARGE SCALE GENOMIC DNA]</scope>
    <source>
        <strain evidence="3">MN2024</strain>
        <tissue evidence="3">Gills</tissue>
    </source>
</reference>